<dbReference type="Proteomes" id="UP001297092">
    <property type="component" value="Unassembled WGS sequence"/>
</dbReference>
<sequence length="102" mass="11885">MHHRNKSYIKLSESVHKAVVRWDPLALISLGAVKDEYDVIENRFLSGLINSESNDIIIEKVKLSLEYLGIDLKYLESEKEMELEADIRKILSELKKHTFNNK</sequence>
<dbReference type="EMBL" id="JAHCTB010000001">
    <property type="protein sequence ID" value="MBT0606776.1"/>
    <property type="molecule type" value="Genomic_DNA"/>
</dbReference>
<evidence type="ECO:0000313" key="1">
    <source>
        <dbReference type="EMBL" id="MBT0606776.1"/>
    </source>
</evidence>
<accession>A0ABS5S0P2</accession>
<gene>
    <name evidence="1" type="ORF">KIV10_01145</name>
</gene>
<protein>
    <submittedName>
        <fullName evidence="1">Uncharacterized protein</fullName>
    </submittedName>
</protein>
<comment type="caution">
    <text evidence="1">The sequence shown here is derived from an EMBL/GenBank/DDBJ whole genome shotgun (WGS) entry which is preliminary data.</text>
</comment>
<organism evidence="1 2">
    <name type="scientific">Aequorivita echinoideorum</name>
    <dbReference type="NCBI Taxonomy" id="1549647"/>
    <lineage>
        <taxon>Bacteria</taxon>
        <taxon>Pseudomonadati</taxon>
        <taxon>Bacteroidota</taxon>
        <taxon>Flavobacteriia</taxon>
        <taxon>Flavobacteriales</taxon>
        <taxon>Flavobacteriaceae</taxon>
        <taxon>Aequorivita</taxon>
    </lineage>
</organism>
<keyword evidence="2" id="KW-1185">Reference proteome</keyword>
<proteinExistence type="predicted"/>
<evidence type="ECO:0000313" key="2">
    <source>
        <dbReference type="Proteomes" id="UP001297092"/>
    </source>
</evidence>
<reference evidence="1 2" key="1">
    <citation type="submission" date="2021-05" db="EMBL/GenBank/DDBJ databases">
        <title>Aequorivita echinoideorum JCM 30378 genome.</title>
        <authorList>
            <person name="Zhang H."/>
            <person name="Li C."/>
        </authorList>
    </citation>
    <scope>NUCLEOTIDE SEQUENCE [LARGE SCALE GENOMIC DNA]</scope>
    <source>
        <strain evidence="1 2">JCM30378</strain>
    </source>
</reference>
<name>A0ABS5S0P2_9FLAO</name>
<dbReference type="RefSeq" id="WP_214111650.1">
    <property type="nucleotide sequence ID" value="NZ_JAHCTB010000001.1"/>
</dbReference>